<organism evidence="7 8">
    <name type="scientific">Acetomicrobium hydrogeniformans ATCC BAA-1850</name>
    <dbReference type="NCBI Taxonomy" id="592015"/>
    <lineage>
        <taxon>Bacteria</taxon>
        <taxon>Thermotogati</taxon>
        <taxon>Synergistota</taxon>
        <taxon>Synergistia</taxon>
        <taxon>Synergistales</taxon>
        <taxon>Acetomicrobiaceae</taxon>
        <taxon>Acetomicrobium</taxon>
    </lineage>
</organism>
<evidence type="ECO:0000256" key="5">
    <source>
        <dbReference type="HAMAP-Rule" id="MF_00402"/>
    </source>
</evidence>
<comment type="similarity">
    <text evidence="1 5 6">Belongs to the bacterial ribosomal protein bL19 family.</text>
</comment>
<dbReference type="RefSeq" id="WP_009200416.1">
    <property type="nucleotide sequence ID" value="NZ_ACJX03000001.1"/>
</dbReference>
<evidence type="ECO:0000313" key="8">
    <source>
        <dbReference type="Proteomes" id="UP000005273"/>
    </source>
</evidence>
<keyword evidence="3 5" id="KW-0687">Ribonucleoprotein</keyword>
<dbReference type="InterPro" id="IPR001857">
    <property type="entry name" value="Ribosomal_bL19"/>
</dbReference>
<evidence type="ECO:0000256" key="3">
    <source>
        <dbReference type="ARBA" id="ARBA00023274"/>
    </source>
</evidence>
<dbReference type="PROSITE" id="PS01015">
    <property type="entry name" value="RIBOSOMAL_L19"/>
    <property type="match status" value="1"/>
</dbReference>
<sequence>MDPRIALVEKQYQKRELPEFRPGDTVRVHVWVREAGKERIQVFEGVVIARKNGGLRETFTVRKVSGGIGVERIFPLYCPNVEKIEVVRHGRVRRAKLYYLRKLSGKAARIKERRR</sequence>
<dbReference type="GO" id="GO:0003735">
    <property type="term" value="F:structural constituent of ribosome"/>
    <property type="evidence" value="ECO:0007669"/>
    <property type="project" value="InterPro"/>
</dbReference>
<dbReference type="InterPro" id="IPR018257">
    <property type="entry name" value="Ribosomal_bL19_CS"/>
</dbReference>
<dbReference type="InterPro" id="IPR008991">
    <property type="entry name" value="Translation_prot_SH3-like_sf"/>
</dbReference>
<dbReference type="PANTHER" id="PTHR15680:SF9">
    <property type="entry name" value="LARGE RIBOSOMAL SUBUNIT PROTEIN BL19M"/>
    <property type="match status" value="1"/>
</dbReference>
<comment type="caution">
    <text evidence="7">The sequence shown here is derived from an EMBL/GenBank/DDBJ whole genome shotgun (WGS) entry which is preliminary data.</text>
</comment>
<name>A0A0T5XAG3_9BACT</name>
<dbReference type="GO" id="GO:0006412">
    <property type="term" value="P:translation"/>
    <property type="evidence" value="ECO:0007669"/>
    <property type="project" value="UniProtKB-UniRule"/>
</dbReference>
<evidence type="ECO:0000256" key="1">
    <source>
        <dbReference type="ARBA" id="ARBA00005781"/>
    </source>
</evidence>
<dbReference type="STRING" id="592015.HMPREF1705_03951"/>
<dbReference type="eggNOG" id="COG0335">
    <property type="taxonomic scope" value="Bacteria"/>
</dbReference>
<dbReference type="PIRSF" id="PIRSF002191">
    <property type="entry name" value="Ribosomal_L19"/>
    <property type="match status" value="1"/>
</dbReference>
<dbReference type="AlphaFoldDB" id="A0A0T5XAG3"/>
<dbReference type="NCBIfam" id="TIGR01024">
    <property type="entry name" value="rplS_bact"/>
    <property type="match status" value="1"/>
</dbReference>
<proteinExistence type="inferred from homology"/>
<dbReference type="FunFam" id="2.30.30.790:FF:000001">
    <property type="entry name" value="50S ribosomal protein L19"/>
    <property type="match status" value="1"/>
</dbReference>
<dbReference type="Proteomes" id="UP000005273">
    <property type="component" value="Unassembled WGS sequence"/>
</dbReference>
<evidence type="ECO:0000313" key="7">
    <source>
        <dbReference type="EMBL" id="KRT34709.1"/>
    </source>
</evidence>
<comment type="function">
    <text evidence="5 6">This protein is located at the 30S-50S ribosomal subunit interface and may play a role in the structure and function of the aminoacyl-tRNA binding site.</text>
</comment>
<dbReference type="Pfam" id="PF01245">
    <property type="entry name" value="Ribosomal_L19"/>
    <property type="match status" value="1"/>
</dbReference>
<dbReference type="Gene3D" id="2.30.30.790">
    <property type="match status" value="1"/>
</dbReference>
<keyword evidence="8" id="KW-1185">Reference proteome</keyword>
<dbReference type="HAMAP" id="MF_00402">
    <property type="entry name" value="Ribosomal_bL19"/>
    <property type="match status" value="1"/>
</dbReference>
<evidence type="ECO:0000256" key="6">
    <source>
        <dbReference type="RuleBase" id="RU000559"/>
    </source>
</evidence>
<dbReference type="PRINTS" id="PR00061">
    <property type="entry name" value="RIBOSOMALL19"/>
</dbReference>
<dbReference type="SUPFAM" id="SSF50104">
    <property type="entry name" value="Translation proteins SH3-like domain"/>
    <property type="match status" value="1"/>
</dbReference>
<accession>A0A0T5XAG3</accession>
<gene>
    <name evidence="5" type="primary">rplS</name>
    <name evidence="7" type="ORF">HMPREF1705_03951</name>
</gene>
<reference evidence="8" key="1">
    <citation type="submission" date="2012-09" db="EMBL/GenBank/DDBJ databases">
        <authorList>
            <person name="Weinstock G."/>
            <person name="Sodergren E."/>
            <person name="Clifton S."/>
            <person name="Fulton L."/>
            <person name="Fulton B."/>
            <person name="Courtney L."/>
            <person name="Fronick C."/>
            <person name="Harrison M."/>
            <person name="Strong C."/>
            <person name="Farmer C."/>
            <person name="Delehaunty K."/>
            <person name="Markovic C."/>
            <person name="Hall O."/>
            <person name="Minx P."/>
            <person name="Tomlinson C."/>
            <person name="Mitreva M."/>
            <person name="Nelson J."/>
            <person name="Hou S."/>
            <person name="Wollam A."/>
            <person name="Pepin K.H."/>
            <person name="Johnson M."/>
            <person name="Bhonagiri V."/>
            <person name="Nash W.E."/>
            <person name="Suruliraj S."/>
            <person name="Warren W."/>
            <person name="Chinwalla A."/>
            <person name="Mardis E.R."/>
            <person name="Wilson R.K."/>
        </authorList>
    </citation>
    <scope>NUCLEOTIDE SEQUENCE [LARGE SCALE GENOMIC DNA]</scope>
    <source>
        <strain evidence="8">OS1</strain>
    </source>
</reference>
<dbReference type="PANTHER" id="PTHR15680">
    <property type="entry name" value="RIBOSOMAL PROTEIN L19"/>
    <property type="match status" value="1"/>
</dbReference>
<protein>
    <recommendedName>
        <fullName evidence="4 5">Large ribosomal subunit protein bL19</fullName>
    </recommendedName>
</protein>
<dbReference type="OrthoDB" id="9803541at2"/>
<evidence type="ECO:0000256" key="2">
    <source>
        <dbReference type="ARBA" id="ARBA00022980"/>
    </source>
</evidence>
<dbReference type="EMBL" id="ACJX03000001">
    <property type="protein sequence ID" value="KRT34709.1"/>
    <property type="molecule type" value="Genomic_DNA"/>
</dbReference>
<dbReference type="InterPro" id="IPR038657">
    <property type="entry name" value="Ribosomal_bL19_sf"/>
</dbReference>
<dbReference type="GO" id="GO:0022625">
    <property type="term" value="C:cytosolic large ribosomal subunit"/>
    <property type="evidence" value="ECO:0007669"/>
    <property type="project" value="TreeGrafter"/>
</dbReference>
<evidence type="ECO:0000256" key="4">
    <source>
        <dbReference type="ARBA" id="ARBA00035171"/>
    </source>
</evidence>
<keyword evidence="2 5" id="KW-0689">Ribosomal protein</keyword>